<dbReference type="EMBL" id="BGZK01001240">
    <property type="protein sequence ID" value="GBP75228.1"/>
    <property type="molecule type" value="Genomic_DNA"/>
</dbReference>
<sequence length="181" mass="20798">MVCMVYVSSKDRRCGETSLRKHKPSGSIRSSYHKFAKEGLWCMVDFFEVKLTKVDFTVVPVLSGFQLKTGRRIRDECKKKFESSIPQKASPKLIPPPLSKHTSAPRRRRVRPTVSSSSVLGGAARHIIVRLSNWSITARLNKLSTRLAIVSEKRNQFTEDRTTRKTVRCFNCYCPLRRLRV</sequence>
<evidence type="ECO:0000313" key="3">
    <source>
        <dbReference type="Proteomes" id="UP000299102"/>
    </source>
</evidence>
<comment type="caution">
    <text evidence="2">The sequence shown here is derived from an EMBL/GenBank/DDBJ whole genome shotgun (WGS) entry which is preliminary data.</text>
</comment>
<organism evidence="2 3">
    <name type="scientific">Eumeta variegata</name>
    <name type="common">Bagworm moth</name>
    <name type="synonym">Eumeta japonica</name>
    <dbReference type="NCBI Taxonomy" id="151549"/>
    <lineage>
        <taxon>Eukaryota</taxon>
        <taxon>Metazoa</taxon>
        <taxon>Ecdysozoa</taxon>
        <taxon>Arthropoda</taxon>
        <taxon>Hexapoda</taxon>
        <taxon>Insecta</taxon>
        <taxon>Pterygota</taxon>
        <taxon>Neoptera</taxon>
        <taxon>Endopterygota</taxon>
        <taxon>Lepidoptera</taxon>
        <taxon>Glossata</taxon>
        <taxon>Ditrysia</taxon>
        <taxon>Tineoidea</taxon>
        <taxon>Psychidae</taxon>
        <taxon>Oiketicinae</taxon>
        <taxon>Eumeta</taxon>
    </lineage>
</organism>
<dbReference type="AlphaFoldDB" id="A0A4C1YGM5"/>
<accession>A0A4C1YGM5</accession>
<proteinExistence type="predicted"/>
<gene>
    <name evidence="2" type="ORF">EVAR_82898_1</name>
</gene>
<protein>
    <submittedName>
        <fullName evidence="2">Uncharacterized protein</fullName>
    </submittedName>
</protein>
<keyword evidence="3" id="KW-1185">Reference proteome</keyword>
<name>A0A4C1YGM5_EUMVA</name>
<evidence type="ECO:0000313" key="2">
    <source>
        <dbReference type="EMBL" id="GBP75228.1"/>
    </source>
</evidence>
<dbReference type="Proteomes" id="UP000299102">
    <property type="component" value="Unassembled WGS sequence"/>
</dbReference>
<reference evidence="2 3" key="1">
    <citation type="journal article" date="2019" name="Commun. Biol.">
        <title>The bagworm genome reveals a unique fibroin gene that provides high tensile strength.</title>
        <authorList>
            <person name="Kono N."/>
            <person name="Nakamura H."/>
            <person name="Ohtoshi R."/>
            <person name="Tomita M."/>
            <person name="Numata K."/>
            <person name="Arakawa K."/>
        </authorList>
    </citation>
    <scope>NUCLEOTIDE SEQUENCE [LARGE SCALE GENOMIC DNA]</scope>
</reference>
<evidence type="ECO:0000256" key="1">
    <source>
        <dbReference type="SAM" id="MobiDB-lite"/>
    </source>
</evidence>
<feature type="region of interest" description="Disordered" evidence="1">
    <location>
        <begin position="81"/>
        <end position="115"/>
    </location>
</feature>